<dbReference type="AlphaFoldDB" id="A0A0B2VX28"/>
<keyword evidence="2" id="KW-1185">Reference proteome</keyword>
<dbReference type="EMBL" id="JPKZ01000720">
    <property type="protein sequence ID" value="KHN85882.1"/>
    <property type="molecule type" value="Genomic_DNA"/>
</dbReference>
<proteinExistence type="predicted"/>
<protein>
    <submittedName>
        <fullName evidence="1">Uncharacterized protein</fullName>
    </submittedName>
</protein>
<organism evidence="1 2">
    <name type="scientific">Toxocara canis</name>
    <name type="common">Canine roundworm</name>
    <dbReference type="NCBI Taxonomy" id="6265"/>
    <lineage>
        <taxon>Eukaryota</taxon>
        <taxon>Metazoa</taxon>
        <taxon>Ecdysozoa</taxon>
        <taxon>Nematoda</taxon>
        <taxon>Chromadorea</taxon>
        <taxon>Rhabditida</taxon>
        <taxon>Spirurina</taxon>
        <taxon>Ascaridomorpha</taxon>
        <taxon>Ascaridoidea</taxon>
        <taxon>Toxocaridae</taxon>
        <taxon>Toxocara</taxon>
    </lineage>
</organism>
<reference evidence="1 2" key="1">
    <citation type="submission" date="2014-11" db="EMBL/GenBank/DDBJ databases">
        <title>Genetic blueprint of the zoonotic pathogen Toxocara canis.</title>
        <authorList>
            <person name="Zhu X.-Q."/>
            <person name="Korhonen P.K."/>
            <person name="Cai H."/>
            <person name="Young N.D."/>
            <person name="Nejsum P."/>
            <person name="von Samson-Himmelstjerna G."/>
            <person name="Boag P.R."/>
            <person name="Tan P."/>
            <person name="Li Q."/>
            <person name="Min J."/>
            <person name="Yang Y."/>
            <person name="Wang X."/>
            <person name="Fang X."/>
            <person name="Hall R.S."/>
            <person name="Hofmann A."/>
            <person name="Sternberg P.W."/>
            <person name="Jex A.R."/>
            <person name="Gasser R.B."/>
        </authorList>
    </citation>
    <scope>NUCLEOTIDE SEQUENCE [LARGE SCALE GENOMIC DNA]</scope>
    <source>
        <strain evidence="1">PN_DK_2014</strain>
    </source>
</reference>
<accession>A0A0B2VX28</accession>
<comment type="caution">
    <text evidence="1">The sequence shown here is derived from an EMBL/GenBank/DDBJ whole genome shotgun (WGS) entry which is preliminary data.</text>
</comment>
<evidence type="ECO:0000313" key="2">
    <source>
        <dbReference type="Proteomes" id="UP000031036"/>
    </source>
</evidence>
<sequence>MMHQMLALETSSIDRNDLSKIKASDFTIIDSSLSLRSISFPHRKSLVTIPKADERQDGKELQDDQNNVNDYREMDVIHAGITKVINGIPLIRHEEPRVNKRQQLQETEFLQCLRWLGAL</sequence>
<evidence type="ECO:0000313" key="1">
    <source>
        <dbReference type="EMBL" id="KHN85882.1"/>
    </source>
</evidence>
<dbReference type="Proteomes" id="UP000031036">
    <property type="component" value="Unassembled WGS sequence"/>
</dbReference>
<gene>
    <name evidence="1" type="ORF">Tcan_16321</name>
</gene>
<name>A0A0B2VX28_TOXCA</name>